<dbReference type="EMBL" id="BX294156">
    <property type="protein sequence ID" value="CAD77926.1"/>
    <property type="molecule type" value="Genomic_DNA"/>
</dbReference>
<dbReference type="HOGENOM" id="CLU_097039_4_0_0"/>
<organism evidence="1 2">
    <name type="scientific">Rhodopirellula baltica (strain DSM 10527 / NCIMB 13988 / SH1)</name>
    <dbReference type="NCBI Taxonomy" id="243090"/>
    <lineage>
        <taxon>Bacteria</taxon>
        <taxon>Pseudomonadati</taxon>
        <taxon>Planctomycetota</taxon>
        <taxon>Planctomycetia</taxon>
        <taxon>Pirellulales</taxon>
        <taxon>Pirellulaceae</taxon>
        <taxon>Rhodopirellula</taxon>
    </lineage>
</organism>
<dbReference type="PANTHER" id="PTHR37953:SF1">
    <property type="entry name" value="UPF0127 PROTEIN MJ1496"/>
    <property type="match status" value="1"/>
</dbReference>
<gene>
    <name evidence="1" type="ordered locus">RB13078</name>
</gene>
<evidence type="ECO:0000313" key="1">
    <source>
        <dbReference type="EMBL" id="CAD77926.1"/>
    </source>
</evidence>
<dbReference type="PANTHER" id="PTHR37953">
    <property type="entry name" value="UPF0127 PROTEIN MJ1496"/>
    <property type="match status" value="1"/>
</dbReference>
<dbReference type="InParanoid" id="Q7UHP4"/>
<dbReference type="Pfam" id="PF02643">
    <property type="entry name" value="DUF192"/>
    <property type="match status" value="1"/>
</dbReference>
<dbReference type="Proteomes" id="UP000001025">
    <property type="component" value="Chromosome"/>
</dbReference>
<dbReference type="STRING" id="243090.RB13078"/>
<dbReference type="Gene3D" id="2.60.120.1140">
    <property type="entry name" value="Protein of unknown function DUF192"/>
    <property type="match status" value="1"/>
</dbReference>
<dbReference type="EnsemblBacteria" id="CAD77926">
    <property type="protein sequence ID" value="CAD77926"/>
    <property type="gene ID" value="RB13078"/>
</dbReference>
<accession>Q7UHP4</accession>
<dbReference type="OrthoDB" id="9813379at2"/>
<dbReference type="AlphaFoldDB" id="Q7UHP4"/>
<dbReference type="eggNOG" id="COG1430">
    <property type="taxonomic scope" value="Bacteria"/>
</dbReference>
<keyword evidence="2" id="KW-1185">Reference proteome</keyword>
<reference evidence="1 2" key="1">
    <citation type="journal article" date="2003" name="Proc. Natl. Acad. Sci. U.S.A.">
        <title>Complete genome sequence of the marine planctomycete Pirellula sp. strain 1.</title>
        <authorList>
            <person name="Gloeckner F.O."/>
            <person name="Kube M."/>
            <person name="Bauer M."/>
            <person name="Teeling H."/>
            <person name="Lombardot T."/>
            <person name="Ludwig W."/>
            <person name="Gade D."/>
            <person name="Beck A."/>
            <person name="Borzym K."/>
            <person name="Heitmann K."/>
            <person name="Rabus R."/>
            <person name="Schlesner H."/>
            <person name="Amann R."/>
            <person name="Reinhardt R."/>
        </authorList>
    </citation>
    <scope>NUCLEOTIDE SEQUENCE [LARGE SCALE GENOMIC DNA]</scope>
    <source>
        <strain evidence="2">DSM 10527 / NCIMB 13988 / SH1</strain>
    </source>
</reference>
<dbReference type="InterPro" id="IPR003795">
    <property type="entry name" value="DUF192"/>
</dbReference>
<evidence type="ECO:0000313" key="2">
    <source>
        <dbReference type="Proteomes" id="UP000001025"/>
    </source>
</evidence>
<evidence type="ECO:0008006" key="3">
    <source>
        <dbReference type="Google" id="ProtNLM"/>
    </source>
</evidence>
<name>Q7UHP4_RHOBA</name>
<dbReference type="KEGG" id="rba:RB13078"/>
<dbReference type="InterPro" id="IPR038695">
    <property type="entry name" value="Saro_0823-like_sf"/>
</dbReference>
<protein>
    <recommendedName>
        <fullName evidence="3">DUF192 domain-containing protein</fullName>
    </recommendedName>
</protein>
<sequence>MFLARPIRLAPRSILHSAIANRRFVDRRWRMKHLIDATTHEVLLNKVEVADTFWQRFKGLQFRSPLPADTGLLITPCSSLHTCFMRFPIDVVMLDQELCVVGIRKQVRPWKAILCVSGTKSVVEMTAVSKDWEVGRKLQLVSGLEERPCKH</sequence>
<proteinExistence type="predicted"/>
<dbReference type="PATRIC" id="fig|243090.15.peg.6328"/>